<sequence length="208" mass="22169">MQPVHLSQFIAAIQKSSLSRWATLLPWQLTAQSDQIVRRMLADLDPSQFRIENEVAIHVTSVVEQGVILKGPVIISADVFIGAHAYLRGGNWIDANCSIGPGCELKSSFLFAESRLAHFNFIGDSIIGRDVNLEAGSVICNHRNERVDKDIAVRVDGDLVSTGITKFGAVVGDGSRLGANSVVAPGGLLRPGTIVGRGALLDEDAGQA</sequence>
<evidence type="ECO:0000259" key="4">
    <source>
        <dbReference type="Pfam" id="PF25087"/>
    </source>
</evidence>
<dbReference type="PANTHER" id="PTHR43584">
    <property type="entry name" value="NUCLEOTIDYL TRANSFERASE"/>
    <property type="match status" value="1"/>
</dbReference>
<evidence type="ECO:0000313" key="5">
    <source>
        <dbReference type="EMBL" id="QJQ03649.1"/>
    </source>
</evidence>
<keyword evidence="2" id="KW-0677">Repeat</keyword>
<dbReference type="SUPFAM" id="SSF51161">
    <property type="entry name" value="Trimeric LpxA-like enzymes"/>
    <property type="match status" value="1"/>
</dbReference>
<dbReference type="EMBL" id="CP008956">
    <property type="protein sequence ID" value="QJQ03649.1"/>
    <property type="molecule type" value="Genomic_DNA"/>
</dbReference>
<evidence type="ECO:0000256" key="2">
    <source>
        <dbReference type="ARBA" id="ARBA00022737"/>
    </source>
</evidence>
<reference evidence="5 6" key="1">
    <citation type="journal article" date="2012" name="J. Bacteriol.">
        <title>Genome sequence of the pathogenic Herbaspirillum seropedicae strain Os34, isolated from rice roots.</title>
        <authorList>
            <person name="Ye W."/>
            <person name="Ye S."/>
            <person name="Liu J."/>
            <person name="Chang S."/>
            <person name="Chen M."/>
            <person name="Zhu B."/>
            <person name="Guo L."/>
            <person name="An Q."/>
        </authorList>
    </citation>
    <scope>NUCLEOTIDE SEQUENCE [LARGE SCALE GENOMIC DNA]</scope>
    <source>
        <strain evidence="5 6">Os34</strain>
    </source>
</reference>
<dbReference type="Pfam" id="PF25087">
    <property type="entry name" value="GMPPB_C"/>
    <property type="match status" value="1"/>
</dbReference>
<feature type="domain" description="Mannose-1-phosphate guanyltransferase C-terminal" evidence="4">
    <location>
        <begin position="70"/>
        <end position="141"/>
    </location>
</feature>
<dbReference type="InterPro" id="IPR050065">
    <property type="entry name" value="GlmU-like"/>
</dbReference>
<dbReference type="PANTHER" id="PTHR43584:SF8">
    <property type="entry name" value="N-ACETYLMURAMATE ALPHA-1-PHOSPHATE URIDYLYLTRANSFERASE"/>
    <property type="match status" value="1"/>
</dbReference>
<dbReference type="Proteomes" id="UP000501648">
    <property type="component" value="Chromosome"/>
</dbReference>
<dbReference type="InterPro" id="IPR011004">
    <property type="entry name" value="Trimer_LpxA-like_sf"/>
</dbReference>
<evidence type="ECO:0000256" key="1">
    <source>
        <dbReference type="ARBA" id="ARBA00022679"/>
    </source>
</evidence>
<keyword evidence="3" id="KW-0012">Acyltransferase</keyword>
<dbReference type="GO" id="GO:0016746">
    <property type="term" value="F:acyltransferase activity"/>
    <property type="evidence" value="ECO:0007669"/>
    <property type="project" value="UniProtKB-KW"/>
</dbReference>
<accession>A0A6M3ZYA0</accession>
<evidence type="ECO:0000313" key="6">
    <source>
        <dbReference type="Proteomes" id="UP000501648"/>
    </source>
</evidence>
<protein>
    <submittedName>
        <fullName evidence="5">LpxA family transferase</fullName>
    </submittedName>
</protein>
<name>A0A6M3ZYA0_9BURK</name>
<organism evidence="5 6">
    <name type="scientific">Herbaspirillum rubrisubalbicans Os34</name>
    <dbReference type="NCBI Taxonomy" id="1235827"/>
    <lineage>
        <taxon>Bacteria</taxon>
        <taxon>Pseudomonadati</taxon>
        <taxon>Pseudomonadota</taxon>
        <taxon>Betaproteobacteria</taxon>
        <taxon>Burkholderiales</taxon>
        <taxon>Oxalobacteraceae</taxon>
        <taxon>Herbaspirillum</taxon>
    </lineage>
</organism>
<dbReference type="GO" id="GO:0016779">
    <property type="term" value="F:nucleotidyltransferase activity"/>
    <property type="evidence" value="ECO:0007669"/>
    <property type="project" value="UniProtKB-ARBA"/>
</dbReference>
<proteinExistence type="predicted"/>
<dbReference type="AlphaFoldDB" id="A0A6M3ZYA0"/>
<evidence type="ECO:0000256" key="3">
    <source>
        <dbReference type="ARBA" id="ARBA00023315"/>
    </source>
</evidence>
<dbReference type="InterPro" id="IPR056729">
    <property type="entry name" value="GMPPB_C"/>
</dbReference>
<keyword evidence="1 5" id="KW-0808">Transferase</keyword>
<gene>
    <name evidence="5" type="ORF">C798_26425</name>
</gene>
<dbReference type="Gene3D" id="2.160.10.10">
    <property type="entry name" value="Hexapeptide repeat proteins"/>
    <property type="match status" value="1"/>
</dbReference>
<dbReference type="RefSeq" id="WP_017450076.1">
    <property type="nucleotide sequence ID" value="NZ_CP008956.1"/>
</dbReference>